<dbReference type="EMBL" id="JBAMIC010000022">
    <property type="protein sequence ID" value="KAK7091699.1"/>
    <property type="molecule type" value="Genomic_DNA"/>
</dbReference>
<dbReference type="PRINTS" id="PR00237">
    <property type="entry name" value="GPCRRHODOPSN"/>
</dbReference>
<evidence type="ECO:0000256" key="7">
    <source>
        <dbReference type="ARBA" id="ARBA00023224"/>
    </source>
</evidence>
<dbReference type="AlphaFoldDB" id="A0AAN9G1Q3"/>
<dbReference type="InterPro" id="IPR000276">
    <property type="entry name" value="GPCR_Rhodpsn"/>
</dbReference>
<dbReference type="GO" id="GO:0004930">
    <property type="term" value="F:G protein-coupled receptor activity"/>
    <property type="evidence" value="ECO:0007669"/>
    <property type="project" value="UniProtKB-KW"/>
</dbReference>
<sequence>MTNCTTSDVVMTVNQNTSPRMAEPLSTLSNTPTNRENGSDDDIDEFLNQKNLEFVSSLAPTLTYLTFLMVAGLVGNTLVFVVYYRRFKPSETRVYILAMAVSDFLTNVLAIPLQIVEIRFNATFYVTWGCKAIRSGSTVLVFFTAVILVAVALDRQKVICTGRLGSHQSLSSAYRAVIICAAASIVVACPYAVLAGRHTRTFPDTNITGITCSFDDRHLHSAFSTSYVTILGVMYVVFVAIMVVSYVRIARHLWRHKETTLALARRSRYAAPDASSASSGSGANAGRSGHGNVKEIPARTSLMLFVLTVVFIVNYLPTLIVASLDEGDPKTSMEDLEKNARFILLRTYYTNSAVNPLVYSFISCKFRHECRSLFGCMSRESRASA</sequence>
<dbReference type="CDD" id="cd00637">
    <property type="entry name" value="7tm_classA_rhodopsin-like"/>
    <property type="match status" value="1"/>
</dbReference>
<keyword evidence="2 9" id="KW-0812">Transmembrane</keyword>
<comment type="subcellular location">
    <subcellularLocation>
        <location evidence="1">Membrane</location>
        <topology evidence="1">Multi-pass membrane protein</topology>
    </subcellularLocation>
</comment>
<evidence type="ECO:0000259" key="10">
    <source>
        <dbReference type="PROSITE" id="PS50262"/>
    </source>
</evidence>
<evidence type="ECO:0000256" key="1">
    <source>
        <dbReference type="ARBA" id="ARBA00004141"/>
    </source>
</evidence>
<protein>
    <recommendedName>
        <fullName evidence="10">G-protein coupled receptors family 1 profile domain-containing protein</fullName>
    </recommendedName>
</protein>
<keyword evidence="7" id="KW-0807">Transducer</keyword>
<feature type="transmembrane region" description="Helical" evidence="9">
    <location>
        <begin position="135"/>
        <end position="153"/>
    </location>
</feature>
<dbReference type="Proteomes" id="UP001374579">
    <property type="component" value="Unassembled WGS sequence"/>
</dbReference>
<evidence type="ECO:0000256" key="9">
    <source>
        <dbReference type="SAM" id="Phobius"/>
    </source>
</evidence>
<dbReference type="SUPFAM" id="SSF81321">
    <property type="entry name" value="Family A G protein-coupled receptor-like"/>
    <property type="match status" value="1"/>
</dbReference>
<feature type="transmembrane region" description="Helical" evidence="9">
    <location>
        <begin position="95"/>
        <end position="115"/>
    </location>
</feature>
<feature type="compositionally biased region" description="Polar residues" evidence="8">
    <location>
        <begin position="26"/>
        <end position="36"/>
    </location>
</feature>
<keyword evidence="4" id="KW-0297">G-protein coupled receptor</keyword>
<comment type="caution">
    <text evidence="11">The sequence shown here is derived from an EMBL/GenBank/DDBJ whole genome shotgun (WGS) entry which is preliminary data.</text>
</comment>
<keyword evidence="6" id="KW-0675">Receptor</keyword>
<feature type="transmembrane region" description="Helical" evidence="9">
    <location>
        <begin position="173"/>
        <end position="194"/>
    </location>
</feature>
<dbReference type="PROSITE" id="PS50262">
    <property type="entry name" value="G_PROTEIN_RECEP_F1_2"/>
    <property type="match status" value="1"/>
</dbReference>
<dbReference type="Gene3D" id="1.20.1070.10">
    <property type="entry name" value="Rhodopsin 7-helix transmembrane proteins"/>
    <property type="match status" value="1"/>
</dbReference>
<feature type="transmembrane region" description="Helical" evidence="9">
    <location>
        <begin position="302"/>
        <end position="322"/>
    </location>
</feature>
<evidence type="ECO:0000256" key="6">
    <source>
        <dbReference type="ARBA" id="ARBA00023170"/>
    </source>
</evidence>
<accession>A0AAN9G1Q3</accession>
<evidence type="ECO:0000313" key="11">
    <source>
        <dbReference type="EMBL" id="KAK7091699.1"/>
    </source>
</evidence>
<organism evidence="11 12">
    <name type="scientific">Littorina saxatilis</name>
    <dbReference type="NCBI Taxonomy" id="31220"/>
    <lineage>
        <taxon>Eukaryota</taxon>
        <taxon>Metazoa</taxon>
        <taxon>Spiralia</taxon>
        <taxon>Lophotrochozoa</taxon>
        <taxon>Mollusca</taxon>
        <taxon>Gastropoda</taxon>
        <taxon>Caenogastropoda</taxon>
        <taxon>Littorinimorpha</taxon>
        <taxon>Littorinoidea</taxon>
        <taxon>Littorinidae</taxon>
        <taxon>Littorina</taxon>
    </lineage>
</organism>
<feature type="domain" description="G-protein coupled receptors family 1 profile" evidence="10">
    <location>
        <begin position="75"/>
        <end position="359"/>
    </location>
</feature>
<keyword evidence="12" id="KW-1185">Reference proteome</keyword>
<keyword evidence="5 9" id="KW-0472">Membrane</keyword>
<name>A0AAN9G1Q3_9CAEN</name>
<gene>
    <name evidence="11" type="ORF">V1264_009351</name>
</gene>
<feature type="transmembrane region" description="Helical" evidence="9">
    <location>
        <begin position="227"/>
        <end position="247"/>
    </location>
</feature>
<evidence type="ECO:0000256" key="5">
    <source>
        <dbReference type="ARBA" id="ARBA00023136"/>
    </source>
</evidence>
<evidence type="ECO:0000256" key="8">
    <source>
        <dbReference type="SAM" id="MobiDB-lite"/>
    </source>
</evidence>
<feature type="transmembrane region" description="Helical" evidence="9">
    <location>
        <begin position="342"/>
        <end position="362"/>
    </location>
</feature>
<keyword evidence="3 9" id="KW-1133">Transmembrane helix</keyword>
<dbReference type="PANTHER" id="PTHR24243:SF208">
    <property type="entry name" value="PYROKININ-1 RECEPTOR"/>
    <property type="match status" value="1"/>
</dbReference>
<proteinExistence type="predicted"/>
<feature type="transmembrane region" description="Helical" evidence="9">
    <location>
        <begin position="62"/>
        <end position="83"/>
    </location>
</feature>
<evidence type="ECO:0000256" key="2">
    <source>
        <dbReference type="ARBA" id="ARBA00022692"/>
    </source>
</evidence>
<dbReference type="Pfam" id="PF00001">
    <property type="entry name" value="7tm_1"/>
    <property type="match status" value="1"/>
</dbReference>
<evidence type="ECO:0000313" key="12">
    <source>
        <dbReference type="Proteomes" id="UP001374579"/>
    </source>
</evidence>
<evidence type="ECO:0000256" key="3">
    <source>
        <dbReference type="ARBA" id="ARBA00022989"/>
    </source>
</evidence>
<evidence type="ECO:0000256" key="4">
    <source>
        <dbReference type="ARBA" id="ARBA00023040"/>
    </source>
</evidence>
<dbReference type="GO" id="GO:0005886">
    <property type="term" value="C:plasma membrane"/>
    <property type="evidence" value="ECO:0007669"/>
    <property type="project" value="TreeGrafter"/>
</dbReference>
<feature type="region of interest" description="Disordered" evidence="8">
    <location>
        <begin position="20"/>
        <end position="40"/>
    </location>
</feature>
<reference evidence="11 12" key="1">
    <citation type="submission" date="2024-02" db="EMBL/GenBank/DDBJ databases">
        <title>Chromosome-scale genome assembly of the rough periwinkle Littorina saxatilis.</title>
        <authorList>
            <person name="De Jode A."/>
            <person name="Faria R."/>
            <person name="Formenti G."/>
            <person name="Sims Y."/>
            <person name="Smith T.P."/>
            <person name="Tracey A."/>
            <person name="Wood J.M.D."/>
            <person name="Zagrodzka Z.B."/>
            <person name="Johannesson K."/>
            <person name="Butlin R.K."/>
            <person name="Leder E.H."/>
        </authorList>
    </citation>
    <scope>NUCLEOTIDE SEQUENCE [LARGE SCALE GENOMIC DNA]</scope>
    <source>
        <strain evidence="11">Snail1</strain>
        <tissue evidence="11">Muscle</tissue>
    </source>
</reference>
<dbReference type="PANTHER" id="PTHR24243">
    <property type="entry name" value="G-PROTEIN COUPLED RECEPTOR"/>
    <property type="match status" value="1"/>
</dbReference>
<dbReference type="InterPro" id="IPR017452">
    <property type="entry name" value="GPCR_Rhodpsn_7TM"/>
</dbReference>